<dbReference type="RefSeq" id="XP_062726818.1">
    <property type="nucleotide sequence ID" value="XM_062870189.1"/>
</dbReference>
<dbReference type="EMBL" id="JAUDZG010000001">
    <property type="protein sequence ID" value="KAK3311038.1"/>
    <property type="molecule type" value="Genomic_DNA"/>
</dbReference>
<feature type="region of interest" description="Disordered" evidence="1">
    <location>
        <begin position="180"/>
        <end position="201"/>
    </location>
</feature>
<evidence type="ECO:0000313" key="3">
    <source>
        <dbReference type="Proteomes" id="UP001273166"/>
    </source>
</evidence>
<organism evidence="2 3">
    <name type="scientific">Chaetomium strumarium</name>
    <dbReference type="NCBI Taxonomy" id="1170767"/>
    <lineage>
        <taxon>Eukaryota</taxon>
        <taxon>Fungi</taxon>
        <taxon>Dikarya</taxon>
        <taxon>Ascomycota</taxon>
        <taxon>Pezizomycotina</taxon>
        <taxon>Sordariomycetes</taxon>
        <taxon>Sordariomycetidae</taxon>
        <taxon>Sordariales</taxon>
        <taxon>Chaetomiaceae</taxon>
        <taxon>Chaetomium</taxon>
    </lineage>
</organism>
<reference evidence="2" key="1">
    <citation type="journal article" date="2023" name="Mol. Phylogenet. Evol.">
        <title>Genome-scale phylogeny and comparative genomics of the fungal order Sordariales.</title>
        <authorList>
            <person name="Hensen N."/>
            <person name="Bonometti L."/>
            <person name="Westerberg I."/>
            <person name="Brannstrom I.O."/>
            <person name="Guillou S."/>
            <person name="Cros-Aarteil S."/>
            <person name="Calhoun S."/>
            <person name="Haridas S."/>
            <person name="Kuo A."/>
            <person name="Mondo S."/>
            <person name="Pangilinan J."/>
            <person name="Riley R."/>
            <person name="LaButti K."/>
            <person name="Andreopoulos B."/>
            <person name="Lipzen A."/>
            <person name="Chen C."/>
            <person name="Yan M."/>
            <person name="Daum C."/>
            <person name="Ng V."/>
            <person name="Clum A."/>
            <person name="Steindorff A."/>
            <person name="Ohm R.A."/>
            <person name="Martin F."/>
            <person name="Silar P."/>
            <person name="Natvig D.O."/>
            <person name="Lalanne C."/>
            <person name="Gautier V."/>
            <person name="Ament-Velasquez S.L."/>
            <person name="Kruys A."/>
            <person name="Hutchinson M.I."/>
            <person name="Powell A.J."/>
            <person name="Barry K."/>
            <person name="Miller A.N."/>
            <person name="Grigoriev I.V."/>
            <person name="Debuchy R."/>
            <person name="Gladieux P."/>
            <person name="Hiltunen Thoren M."/>
            <person name="Johannesson H."/>
        </authorList>
    </citation>
    <scope>NUCLEOTIDE SEQUENCE</scope>
    <source>
        <strain evidence="2">CBS 333.67</strain>
    </source>
</reference>
<dbReference type="AlphaFoldDB" id="A0AAJ0H389"/>
<reference evidence="2" key="2">
    <citation type="submission" date="2023-06" db="EMBL/GenBank/DDBJ databases">
        <authorList>
            <consortium name="Lawrence Berkeley National Laboratory"/>
            <person name="Mondo S.J."/>
            <person name="Hensen N."/>
            <person name="Bonometti L."/>
            <person name="Westerberg I."/>
            <person name="Brannstrom I.O."/>
            <person name="Guillou S."/>
            <person name="Cros-Aarteil S."/>
            <person name="Calhoun S."/>
            <person name="Haridas S."/>
            <person name="Kuo A."/>
            <person name="Pangilinan J."/>
            <person name="Riley R."/>
            <person name="Labutti K."/>
            <person name="Andreopoulos B."/>
            <person name="Lipzen A."/>
            <person name="Chen C."/>
            <person name="Yanf M."/>
            <person name="Daum C."/>
            <person name="Ng V."/>
            <person name="Clum A."/>
            <person name="Steindorff A."/>
            <person name="Ohm R."/>
            <person name="Martin F."/>
            <person name="Silar P."/>
            <person name="Natvig D."/>
            <person name="Lalanne C."/>
            <person name="Gautier V."/>
            <person name="Ament-Velasquez S.L."/>
            <person name="Kruys A."/>
            <person name="Hutchinson M.I."/>
            <person name="Powell A.J."/>
            <person name="Barry K."/>
            <person name="Miller A.N."/>
            <person name="Grigoriev I.V."/>
            <person name="Debuchy R."/>
            <person name="Gladieux P."/>
            <person name="Thoren M.H."/>
            <person name="Johannesson H."/>
        </authorList>
    </citation>
    <scope>NUCLEOTIDE SEQUENCE</scope>
    <source>
        <strain evidence="2">CBS 333.67</strain>
    </source>
</reference>
<evidence type="ECO:0000313" key="2">
    <source>
        <dbReference type="EMBL" id="KAK3311038.1"/>
    </source>
</evidence>
<sequence length="289" mass="32733">MSPDEVARLPPLTDIKPDTLFVLRFTLKDGEVPQVESYGLPTVCEVRDQVIFDGGAEIDGVMSLRELCHQRRFKVISAHCGMFLPSINKNLEDHFGTIPQRLYPCTIGVWDFLAYKDQLARKECIRSEPYETVYKFGSHEDCAIAISQGVVQDAFHFIKDVQEIRESKVECVFLTDPDSDGDPKTAGAGSAKQPGHMPSGHMAKYGNTLKRLLKGDAQFELAFELPPSKKSRDFKVWKARQISAEPCKETRCDFAMRIRRPRRGERGENMRNVDLGWKVSVTYSKVNKS</sequence>
<evidence type="ECO:0000256" key="1">
    <source>
        <dbReference type="SAM" id="MobiDB-lite"/>
    </source>
</evidence>
<comment type="caution">
    <text evidence="2">The sequence shown here is derived from an EMBL/GenBank/DDBJ whole genome shotgun (WGS) entry which is preliminary data.</text>
</comment>
<name>A0AAJ0H389_9PEZI</name>
<proteinExistence type="predicted"/>
<dbReference type="GeneID" id="87889018"/>
<dbReference type="Proteomes" id="UP001273166">
    <property type="component" value="Unassembled WGS sequence"/>
</dbReference>
<gene>
    <name evidence="2" type="ORF">B0T15DRAFT_548164</name>
</gene>
<accession>A0AAJ0H389</accession>
<keyword evidence="3" id="KW-1185">Reference proteome</keyword>
<protein>
    <submittedName>
        <fullName evidence="2">Uncharacterized protein</fullName>
    </submittedName>
</protein>